<dbReference type="Gene3D" id="2.40.160.180">
    <property type="entry name" value="Carbohydrate-selective porin OprB"/>
    <property type="match status" value="1"/>
</dbReference>
<evidence type="ECO:0000313" key="4">
    <source>
        <dbReference type="EMBL" id="MEJ5093719.1"/>
    </source>
</evidence>
<sequence length="456" mass="49714">MFFSMALALTAQAEGDVRPAADRAGSVQKNERAAEPAVPKPTKVPEIPTQPVRPTRDDPHLLGSWGGIRPALIDHGITPRVVYLSETAAALDGVSRRDAANATQFAFGFTADLQKLADLPGTFQFAINKRSGPRLDDLTGVHLLQFSQETWGRGRIWRLAQAWYQVSLGKWTLKAGRTAPNEDFNSAACDFQSLYLCGTASGHIAADYWYNYPSSSWGGRIKYALRSDLTLQAGLYQVNPLNIDPSGRGFNLNFSRGTGVLAPVEIAFTPKPGGQPGLYKAGFFFSNARRPDVVLDTNGDYRALTGAAALIRREQWGLFGNIKQQLQSPRPDGSHRLSLFANGTWISNQTETLAGKVAGGLQYTGLVRGRPIDELGIGIGMGKVNDRLSRLQQLLKYRGFAGTVVQSTEYTVELYYGINIVEGLVIRPNVQYTIQPTGDAHRSPLTVLGLKTVATF</sequence>
<gene>
    <name evidence="4" type="ORF">WH159_04115</name>
</gene>
<dbReference type="InterPro" id="IPR007049">
    <property type="entry name" value="Carb-sel_porin_OprB"/>
</dbReference>
<name>A0ABU8Q1V8_9SPHN</name>
<protein>
    <submittedName>
        <fullName evidence="4">Carbohydrate porin</fullName>
    </submittedName>
</protein>
<organism evidence="4 5">
    <name type="scientific">Sphingomonas molluscorum</name>
    <dbReference type="NCBI Taxonomy" id="418184"/>
    <lineage>
        <taxon>Bacteria</taxon>
        <taxon>Pseudomonadati</taxon>
        <taxon>Pseudomonadota</taxon>
        <taxon>Alphaproteobacteria</taxon>
        <taxon>Sphingomonadales</taxon>
        <taxon>Sphingomonadaceae</taxon>
        <taxon>Sphingomonas</taxon>
    </lineage>
</organism>
<comment type="caution">
    <text evidence="4">The sequence shown here is derived from an EMBL/GenBank/DDBJ whole genome shotgun (WGS) entry which is preliminary data.</text>
</comment>
<accession>A0ABU8Q1V8</accession>
<dbReference type="InterPro" id="IPR038673">
    <property type="entry name" value="OprB_sf"/>
</dbReference>
<evidence type="ECO:0000256" key="1">
    <source>
        <dbReference type="ARBA" id="ARBA00008769"/>
    </source>
</evidence>
<dbReference type="Proteomes" id="UP001380365">
    <property type="component" value="Unassembled WGS sequence"/>
</dbReference>
<dbReference type="EMBL" id="JBBGZA010000001">
    <property type="protein sequence ID" value="MEJ5093719.1"/>
    <property type="molecule type" value="Genomic_DNA"/>
</dbReference>
<dbReference type="PANTHER" id="PTHR37944:SF1">
    <property type="entry name" value="PORIN B"/>
    <property type="match status" value="1"/>
</dbReference>
<comment type="similarity">
    <text evidence="1 2">Belongs to the OprB family.</text>
</comment>
<dbReference type="Pfam" id="PF04966">
    <property type="entry name" value="OprB"/>
    <property type="match status" value="1"/>
</dbReference>
<dbReference type="RefSeq" id="WP_132884592.1">
    <property type="nucleotide sequence ID" value="NZ_JBBGZA010000001.1"/>
</dbReference>
<feature type="region of interest" description="Disordered" evidence="3">
    <location>
        <begin position="16"/>
        <end position="58"/>
    </location>
</feature>
<evidence type="ECO:0000256" key="3">
    <source>
        <dbReference type="SAM" id="MobiDB-lite"/>
    </source>
</evidence>
<keyword evidence="5" id="KW-1185">Reference proteome</keyword>
<reference evidence="4 5" key="1">
    <citation type="submission" date="2023-12" db="EMBL/GenBank/DDBJ databases">
        <title>Gut-associated functions are favored during microbiome assembly across C. elegans life.</title>
        <authorList>
            <person name="Zimmermann J."/>
        </authorList>
    </citation>
    <scope>NUCLEOTIDE SEQUENCE [LARGE SCALE GENOMIC DNA]</scope>
    <source>
        <strain evidence="4 5">JUb134</strain>
    </source>
</reference>
<evidence type="ECO:0000313" key="5">
    <source>
        <dbReference type="Proteomes" id="UP001380365"/>
    </source>
</evidence>
<dbReference type="PANTHER" id="PTHR37944">
    <property type="entry name" value="PORIN B"/>
    <property type="match status" value="1"/>
</dbReference>
<proteinExistence type="inferred from homology"/>
<dbReference type="InterPro" id="IPR052932">
    <property type="entry name" value="OprB_Porin"/>
</dbReference>
<evidence type="ECO:0000256" key="2">
    <source>
        <dbReference type="RuleBase" id="RU363072"/>
    </source>
</evidence>